<accession>A0A5E7CXP6</accession>
<feature type="domain" description="CobN/magnesium chelatase" evidence="2">
    <location>
        <begin position="138"/>
        <end position="1241"/>
    </location>
</feature>
<dbReference type="EMBL" id="CABVHQ010000026">
    <property type="protein sequence ID" value="VVO04445.1"/>
    <property type="molecule type" value="Genomic_DNA"/>
</dbReference>
<organism evidence="3 4">
    <name type="scientific">Pseudomonas fluorescens</name>
    <dbReference type="NCBI Taxonomy" id="294"/>
    <lineage>
        <taxon>Bacteria</taxon>
        <taxon>Pseudomonadati</taxon>
        <taxon>Pseudomonadota</taxon>
        <taxon>Gammaproteobacteria</taxon>
        <taxon>Pseudomonadales</taxon>
        <taxon>Pseudomonadaceae</taxon>
        <taxon>Pseudomonas</taxon>
    </lineage>
</organism>
<dbReference type="PANTHER" id="PTHR44119">
    <property type="entry name" value="MAGNESIUM-CHELATASE SUBUNIT CHLH, CHLOROPLASTIC"/>
    <property type="match status" value="1"/>
</dbReference>
<dbReference type="GO" id="GO:0009236">
    <property type="term" value="P:cobalamin biosynthetic process"/>
    <property type="evidence" value="ECO:0007669"/>
    <property type="project" value="UniProtKB-UniRule"/>
</dbReference>
<dbReference type="InterPro" id="IPR011953">
    <property type="entry name" value="Cobalto_CobN"/>
</dbReference>
<dbReference type="EC" id="6.6.1.2" evidence="1"/>
<dbReference type="CDD" id="cd10150">
    <property type="entry name" value="CobN_like"/>
    <property type="match status" value="1"/>
</dbReference>
<dbReference type="AlphaFoldDB" id="A0A5E7CXP6"/>
<evidence type="ECO:0000313" key="4">
    <source>
        <dbReference type="Proteomes" id="UP000337909"/>
    </source>
</evidence>
<dbReference type="NCBIfam" id="TIGR02257">
    <property type="entry name" value="cobalto_cobN"/>
    <property type="match status" value="1"/>
</dbReference>
<evidence type="ECO:0000313" key="3">
    <source>
        <dbReference type="EMBL" id="VVO04445.1"/>
    </source>
</evidence>
<evidence type="ECO:0000256" key="1">
    <source>
        <dbReference type="NCBIfam" id="TIGR02257"/>
    </source>
</evidence>
<keyword evidence="3" id="KW-0436">Ligase</keyword>
<dbReference type="Pfam" id="PF02514">
    <property type="entry name" value="CobN-Mg_chel"/>
    <property type="match status" value="1"/>
</dbReference>
<gene>
    <name evidence="3" type="primary">cobN</name>
    <name evidence="3" type="ORF">PS691_02887</name>
</gene>
<protein>
    <recommendedName>
        <fullName evidence="1">Cobaltochelatase subunit CobN</fullName>
        <ecNumber evidence="1">6.6.1.2</ecNumber>
    </recommendedName>
</protein>
<name>A0A5E7CXP6_PSEFL</name>
<dbReference type="InterPro" id="IPR003672">
    <property type="entry name" value="CobN/Mg_chltase"/>
</dbReference>
<sequence length="1257" mass="139434">MHLLRTQPGGFVSDDNIADLGQTPAELVILCSGDSSLALLAEAAQQLPDDYPSLRLANPMQVQNHASVDLYVDEVLRHAKIILISLHGGIGYWRYGVERLVQLAERGVQLILVPGDDRPDPELSDLSTVAVEDRDRLWHYLRQGGMGNALDLYRCLASRWLNRDYPWAEPQILPRTAIYHPHKSPAALSDWQADWHADQPVAAVLFYRSHLQAANTAFIDVFCQRLQAAGLNPLPIALASLKEPGCLTVVEDWLDEVSASVILNTTGFAQSSPEAPHLRPFRRNIVVIQAICAQDNEPAWRASEQGLGPRDLAMHIALPELDGRIISRPICFKDLAWRSERSQSDVVCYRAAPARMDFVAELARRWIELARVPNGEKRIALILANYPTRDGRIGNGVGLDTPAAALNILRALHAEGYPLPAELPQSGTALIQQLLGGVSNDLQTIDQRPCQQSLALDAYYAMFNALPEANRNAVLERWGRPESDPMFRGGRMMIAGLRFGLTFVGIQPARGYQVDPSAVYHDPDLVPPHGYLAFYFWLRQTYGAHGVIHVGKHGNLEWLPGKGVGLSENCWPDALLGPLPNIYPFIVNDPGEGAQAKRRTQAVIIDHLMPPLSRAETYGPLRDLELLADEYYEAQLLDPRRARELQRDILKLVRDTHIDRELQLDEQLDSDADAAIWLPRLDTYLCDLKESQIRDGLHVFGESPVGRLRIDTLLALLRIPRGDGRGAQSSVLRALAKAFELDFDPLDCVLAEPWTGPRPVALQALSGELWRSAGDSRERLELFAARLIEQALSADVDLLNTPGWSEVKAIIDSLREVVAPRLDACGPAEMRGLLDALSGRFVPAGPSGAPSRGRLDVLPTGRNFFSVDVRNLPTTTAWRIGFQSANLILERHLQDHGDHLRQLGLSVWGTATMRTGGDDIAQAMGLMGVRPVWATGSQRVDDFEILPLSLLDRPRVDVTLRVSGFFRDAFANLIRLFDAAVQAVAALDEPDDMNPLAAKVRSERAALLLSGLDEEAAARQAGWRIFGAKPGAYGAGVQGAIDGRLWQSREDLAEVYLNWGGYAYGGSDEGTAAREQFAQRLSQVQAVLQNQDNREHDLLDSNDYYQFQGGMLAAVESLSGEQTASYHGDHSQPDLPKIRTLKEELNRVIRSRAANPKWIEGVKRHGYKGAFELAATVDNLFAFDATTQLIDDHQYALLADAYLLDPATREFVRQHNPHALRDMTERLLEAQQRGMWSEPGEYREALENLLLDIEEDT</sequence>
<reference evidence="3 4" key="1">
    <citation type="submission" date="2019-09" db="EMBL/GenBank/DDBJ databases">
        <authorList>
            <person name="Chandra G."/>
            <person name="Truman W A."/>
        </authorList>
    </citation>
    <scope>NUCLEOTIDE SEQUENCE [LARGE SCALE GENOMIC DNA]</scope>
    <source>
        <strain evidence="3">PS691</strain>
    </source>
</reference>
<dbReference type="PANTHER" id="PTHR44119:SF4">
    <property type="entry name" value="AEROBIC COBALTOCHELATASE SUBUNIT COBN"/>
    <property type="match status" value="1"/>
</dbReference>
<proteinExistence type="predicted"/>
<dbReference type="Proteomes" id="UP000337909">
    <property type="component" value="Unassembled WGS sequence"/>
</dbReference>
<evidence type="ECO:0000259" key="2">
    <source>
        <dbReference type="Pfam" id="PF02514"/>
    </source>
</evidence>
<dbReference type="OrthoDB" id="9757976at2"/>
<dbReference type="RefSeq" id="WP_150642856.1">
    <property type="nucleotide sequence ID" value="NZ_CABVHQ010000026.1"/>
</dbReference>
<dbReference type="GO" id="GO:0051116">
    <property type="term" value="F:cobaltochelatase activity"/>
    <property type="evidence" value="ECO:0007669"/>
    <property type="project" value="UniProtKB-UniRule"/>
</dbReference>